<dbReference type="STRING" id="1077974.GOEFS_013_00040"/>
<protein>
    <submittedName>
        <fullName evidence="1">Uncharacterized protein</fullName>
    </submittedName>
</protein>
<comment type="caution">
    <text evidence="1">The sequence shown here is derived from an EMBL/GenBank/DDBJ whole genome shotgun (WGS) entry which is preliminary data.</text>
</comment>
<dbReference type="AlphaFoldDB" id="H0QV89"/>
<evidence type="ECO:0000313" key="2">
    <source>
        <dbReference type="Proteomes" id="UP000035034"/>
    </source>
</evidence>
<reference evidence="1 2" key="1">
    <citation type="submission" date="2011-12" db="EMBL/GenBank/DDBJ databases">
        <title>Whole genome shotgun sequence of Gordonia effusa NBRC 100432.</title>
        <authorList>
            <person name="Yoshida I."/>
            <person name="Takarada H."/>
            <person name="Hosoyama A."/>
            <person name="Tsuchikane K."/>
            <person name="Katsumata H."/>
            <person name="Yamazaki S."/>
            <person name="Fujita N."/>
        </authorList>
    </citation>
    <scope>NUCLEOTIDE SEQUENCE [LARGE SCALE GENOMIC DNA]</scope>
    <source>
        <strain evidence="1 2">NBRC 100432</strain>
    </source>
</reference>
<evidence type="ECO:0000313" key="1">
    <source>
        <dbReference type="EMBL" id="GAB16740.1"/>
    </source>
</evidence>
<dbReference type="EMBL" id="BAEH01000013">
    <property type="protein sequence ID" value="GAB16740.1"/>
    <property type="molecule type" value="Genomic_DNA"/>
</dbReference>
<dbReference type="Proteomes" id="UP000035034">
    <property type="component" value="Unassembled WGS sequence"/>
</dbReference>
<organism evidence="1 2">
    <name type="scientific">Gordonia effusa NBRC 100432</name>
    <dbReference type="NCBI Taxonomy" id="1077974"/>
    <lineage>
        <taxon>Bacteria</taxon>
        <taxon>Bacillati</taxon>
        <taxon>Actinomycetota</taxon>
        <taxon>Actinomycetes</taxon>
        <taxon>Mycobacteriales</taxon>
        <taxon>Gordoniaceae</taxon>
        <taxon>Gordonia</taxon>
    </lineage>
</organism>
<gene>
    <name evidence="1" type="ORF">GOEFS_013_00040</name>
</gene>
<keyword evidence="2" id="KW-1185">Reference proteome</keyword>
<sequence>MRCDSKLFGVGGIVGAITPAVADSPIEDHLAAAAYADLDRRLRAGLVPMPDCPPHLLGGLPLVRRLGSDIGDGIEIVGYRDTSGSEGSHRLSVLADMKPRCAHNRRRTIADDLET</sequence>
<proteinExistence type="predicted"/>
<name>H0QV89_9ACTN</name>
<accession>H0QV89</accession>